<evidence type="ECO:0000313" key="6">
    <source>
        <dbReference type="Ensembl" id="ENSBJAP00000016553.1"/>
    </source>
</evidence>
<dbReference type="GO" id="GO:2000042">
    <property type="term" value="P:negative regulation of double-strand break repair via homologous recombination"/>
    <property type="evidence" value="ECO:0007669"/>
    <property type="project" value="TreeGrafter"/>
</dbReference>
<dbReference type="AlphaFoldDB" id="A0A8C0HMW9"/>
<protein>
    <submittedName>
        <fullName evidence="6">DNA helicase B</fullName>
    </submittedName>
</protein>
<accession>A0A8C0HMW9</accession>
<evidence type="ECO:0000256" key="2">
    <source>
        <dbReference type="ARBA" id="ARBA00022840"/>
    </source>
</evidence>
<organism evidence="6 7">
    <name type="scientific">Buteo japonicus</name>
    <dbReference type="NCBI Taxonomy" id="224669"/>
    <lineage>
        <taxon>Eukaryota</taxon>
        <taxon>Metazoa</taxon>
        <taxon>Chordata</taxon>
        <taxon>Craniata</taxon>
        <taxon>Vertebrata</taxon>
        <taxon>Euteleostomi</taxon>
        <taxon>Archelosauria</taxon>
        <taxon>Archosauria</taxon>
        <taxon>Dinosauria</taxon>
        <taxon>Saurischia</taxon>
        <taxon>Theropoda</taxon>
        <taxon>Coelurosauria</taxon>
        <taxon>Aves</taxon>
        <taxon>Neognathae</taxon>
        <taxon>Neoaves</taxon>
        <taxon>Telluraves</taxon>
        <taxon>Accipitrimorphae</taxon>
        <taxon>Accipitriformes</taxon>
        <taxon>Accipitridae</taxon>
        <taxon>Accipitrinae</taxon>
        <taxon>Buteo</taxon>
    </lineage>
</organism>
<dbReference type="GO" id="GO:0017116">
    <property type="term" value="F:single-stranded DNA helicase activity"/>
    <property type="evidence" value="ECO:0007669"/>
    <property type="project" value="TreeGrafter"/>
</dbReference>
<dbReference type="Pfam" id="PF13604">
    <property type="entry name" value="AAA_30"/>
    <property type="match status" value="1"/>
</dbReference>
<feature type="region of interest" description="Disordered" evidence="3">
    <location>
        <begin position="599"/>
        <end position="622"/>
    </location>
</feature>
<dbReference type="GO" id="GO:0005524">
    <property type="term" value="F:ATP binding"/>
    <property type="evidence" value="ECO:0007669"/>
    <property type="project" value="UniProtKB-KW"/>
</dbReference>
<feature type="domain" description="DNA helicase B winged helix" evidence="5">
    <location>
        <begin position="135"/>
        <end position="245"/>
    </location>
</feature>
<evidence type="ECO:0000256" key="4">
    <source>
        <dbReference type="SAM" id="Phobius"/>
    </source>
</evidence>
<name>A0A8C0HMW9_9AVES</name>
<keyword evidence="2" id="KW-0067">ATP-binding</keyword>
<keyword evidence="7" id="KW-1185">Reference proteome</keyword>
<dbReference type="Ensembl" id="ENSBJAT00000017003.1">
    <property type="protein sequence ID" value="ENSBJAP00000016553.1"/>
    <property type="gene ID" value="ENSBJAG00000010933.1"/>
</dbReference>
<reference evidence="6" key="1">
    <citation type="submission" date="2025-08" db="UniProtKB">
        <authorList>
            <consortium name="Ensembl"/>
        </authorList>
    </citation>
    <scope>IDENTIFICATION</scope>
</reference>
<evidence type="ECO:0000256" key="1">
    <source>
        <dbReference type="ARBA" id="ARBA00022741"/>
    </source>
</evidence>
<feature type="compositionally biased region" description="Basic and acidic residues" evidence="3">
    <location>
        <begin position="602"/>
        <end position="616"/>
    </location>
</feature>
<dbReference type="PANTHER" id="PTHR43788:SF6">
    <property type="entry name" value="DNA HELICASE B"/>
    <property type="match status" value="1"/>
</dbReference>
<dbReference type="InterPro" id="IPR058839">
    <property type="entry name" value="WHD_HELB"/>
</dbReference>
<evidence type="ECO:0000256" key="3">
    <source>
        <dbReference type="SAM" id="MobiDB-lite"/>
    </source>
</evidence>
<dbReference type="InterPro" id="IPR050534">
    <property type="entry name" value="Coronavir_polyprotein_1ab"/>
</dbReference>
<dbReference type="SUPFAM" id="SSF52540">
    <property type="entry name" value="P-loop containing nucleoside triphosphate hydrolases"/>
    <property type="match status" value="1"/>
</dbReference>
<keyword evidence="4" id="KW-0472">Membrane</keyword>
<evidence type="ECO:0000259" key="5">
    <source>
        <dbReference type="Pfam" id="PF25894"/>
    </source>
</evidence>
<feature type="region of interest" description="Disordered" evidence="3">
    <location>
        <begin position="305"/>
        <end position="332"/>
    </location>
</feature>
<dbReference type="Proteomes" id="UP000694555">
    <property type="component" value="Unplaced"/>
</dbReference>
<sequence length="653" mass="75402">FPLVDPWWRVNIKAEKRGSTYFMQGYPSYFLRTDIEENNRQVFSLFLKECAVPEDLSKKFFTWLPRRSVLSFRNLEEKLKRFQVSHLQTGKNQGDISAYDIFYHAVLVALTFPTILEFLPILLPRHFSYKMLTKLDEILKNEPWKLGFSSKITRRELNLSRCEATWATFCQCEHLLWKIPDLQKNALILYDQLKTRCRDMGHTYEDQEELARFVSKDMSIEHVWQSLEFLKVHNIVIREKKLVFLPDLHESEKNIAKYIGDLLSNCSWQLDVDVRKILNVSETSRELVDNKINVTQAHKMEYLKENSPNNHNCENPFPEKEVGSTSGTQSKAEVDSHQVIAMEKICSNPVTIISGKGGSGKSTIVSCLFHHLMQIEKEVEAASKDFEEDLDAPEKWNTFDCHWESETMHTKKHLNVLFTAPTGSAANLLSEKTKLPAYTLHQVRNFKFFLYCSGQVQPWKFSTVTVLIVDEGSLVSVRIFSFVLKLLCENAQLAKLIILGDTRQLPSIAPGNMLADVFEGLKSRGFSVELRTNHRAESQLIVDNASRWDFLMKDCDLINELCCQHYSNHVTRDHKNQPSFQINDKIVCTRNTYLKDLLPDSGFREDPKHHESKSGETTHATEAAEEGKRLCNGDVFFITGVSLCCKNLHKYPW</sequence>
<keyword evidence="4" id="KW-0812">Transmembrane</keyword>
<evidence type="ECO:0000313" key="7">
    <source>
        <dbReference type="Proteomes" id="UP000694555"/>
    </source>
</evidence>
<dbReference type="PANTHER" id="PTHR43788">
    <property type="entry name" value="DNA2/NAM7 HELICASE FAMILY MEMBER"/>
    <property type="match status" value="1"/>
</dbReference>
<dbReference type="InterPro" id="IPR027417">
    <property type="entry name" value="P-loop_NTPase"/>
</dbReference>
<feature type="transmembrane region" description="Helical" evidence="4">
    <location>
        <begin position="101"/>
        <end position="123"/>
    </location>
</feature>
<dbReference type="Gene3D" id="3.40.50.300">
    <property type="entry name" value="P-loop containing nucleotide triphosphate hydrolases"/>
    <property type="match status" value="1"/>
</dbReference>
<keyword evidence="4" id="KW-1133">Transmembrane helix</keyword>
<dbReference type="CDD" id="cd17933">
    <property type="entry name" value="DEXSc_RecD-like"/>
    <property type="match status" value="1"/>
</dbReference>
<reference evidence="6" key="2">
    <citation type="submission" date="2025-09" db="UniProtKB">
        <authorList>
            <consortium name="Ensembl"/>
        </authorList>
    </citation>
    <scope>IDENTIFICATION</scope>
</reference>
<proteinExistence type="predicted"/>
<dbReference type="Pfam" id="PF25894">
    <property type="entry name" value="WHD_HELB"/>
    <property type="match status" value="1"/>
</dbReference>
<keyword evidence="1" id="KW-0547">Nucleotide-binding</keyword>